<dbReference type="EMBL" id="UIVS01000001">
    <property type="protein sequence ID" value="SVP90312.1"/>
    <property type="molecule type" value="Genomic_DNA"/>
</dbReference>
<accession>A0A3B0MLF9</accession>
<dbReference type="EMBL" id="UIVT01000001">
    <property type="protein sequence ID" value="SVP89172.1"/>
    <property type="molecule type" value="Genomic_DNA"/>
</dbReference>
<name>A0A3B0MLF9_THEAN</name>
<evidence type="ECO:0000313" key="1">
    <source>
        <dbReference type="EMBL" id="SVP89172.1"/>
    </source>
</evidence>
<protein>
    <submittedName>
        <fullName evidence="2">Uncharacterized protein</fullName>
    </submittedName>
</protein>
<gene>
    <name evidence="1" type="ORF">TAT_000102400</name>
    <name evidence="2" type="ORF">TAV_000101700</name>
</gene>
<sequence length="410" mass="47680">MNGLTKFSNVPSTKWLHFNFVTSIYNLYTKNNTHPSGELPNPDHKSVFKSDEKKKNDDIYHMPGRLICHLNKHKESLLRNDHYDDVTKWAYYGLFSVVIHNWNSIHKREKLALINSIVKIIRSISSNGTEINFKGENLNNYRESLIIFLKFILLSDSNTLSKIKDKPFVSDDYITNWKYLHDFLNECVYDLNSFNGEGNGIFMELINEYNYAKDFSKLLSIIYWVKSLKIVDNQLESASKAVLSRFKSVYTEECDLRGIINISYYATKIDPKLLSDGFLSDCLFTRFSNNIYQLNVIDCYHLLYFLKTFIDSGLANKLNCLYLPMAFNILANIHVYINGGELDTQELEELSSSIFNGKVDLTNLFNEQVNDKKYYKLKVINDLLKEVSEHLGILEPFCIKVHNEVSNIIY</sequence>
<evidence type="ECO:0000313" key="2">
    <source>
        <dbReference type="EMBL" id="SVP90312.1"/>
    </source>
</evidence>
<organism evidence="2">
    <name type="scientific">Theileria annulata</name>
    <dbReference type="NCBI Taxonomy" id="5874"/>
    <lineage>
        <taxon>Eukaryota</taxon>
        <taxon>Sar</taxon>
        <taxon>Alveolata</taxon>
        <taxon>Apicomplexa</taxon>
        <taxon>Aconoidasida</taxon>
        <taxon>Piroplasmida</taxon>
        <taxon>Theileriidae</taxon>
        <taxon>Theileria</taxon>
    </lineage>
</organism>
<proteinExistence type="predicted"/>
<reference evidence="2" key="1">
    <citation type="submission" date="2018-07" db="EMBL/GenBank/DDBJ databases">
        <authorList>
            <person name="Quirk P.G."/>
            <person name="Krulwich T.A."/>
        </authorList>
    </citation>
    <scope>NUCLEOTIDE SEQUENCE</scope>
    <source>
        <strain evidence="2">Anand</strain>
    </source>
</reference>
<dbReference type="AlphaFoldDB" id="A0A3B0MLF9"/>
<dbReference type="VEuPathDB" id="PiroplasmaDB:TA16910"/>